<dbReference type="InterPro" id="IPR014777">
    <property type="entry name" value="4pyrrole_Mease_sub1"/>
</dbReference>
<evidence type="ECO:0000313" key="4">
    <source>
        <dbReference type="Proteomes" id="UP001597497"/>
    </source>
</evidence>
<dbReference type="NCBIfam" id="TIGR00444">
    <property type="entry name" value="mazG"/>
    <property type="match status" value="1"/>
</dbReference>
<dbReference type="Gene3D" id="3.40.1010.10">
    <property type="entry name" value="Cobalt-precorrin-4 Transmethylase, Domain 1"/>
    <property type="match status" value="1"/>
</dbReference>
<dbReference type="CDD" id="cd11528">
    <property type="entry name" value="NTP-PPase_MazG_Nterm"/>
    <property type="match status" value="1"/>
</dbReference>
<dbReference type="EMBL" id="JBHUMM010000012">
    <property type="protein sequence ID" value="MFD2671535.1"/>
    <property type="molecule type" value="Genomic_DNA"/>
</dbReference>
<dbReference type="InterPro" id="IPR048015">
    <property type="entry name" value="NTP-PPase_MazG-like_N"/>
</dbReference>
<dbReference type="Proteomes" id="UP001597497">
    <property type="component" value="Unassembled WGS sequence"/>
</dbReference>
<dbReference type="GO" id="GO:0047429">
    <property type="term" value="F:nucleoside triphosphate diphosphatase activity"/>
    <property type="evidence" value="ECO:0007669"/>
    <property type="project" value="UniProtKB-EC"/>
</dbReference>
<keyword evidence="4" id="KW-1185">Reference proteome</keyword>
<evidence type="ECO:0000259" key="1">
    <source>
        <dbReference type="Pfam" id="PF00590"/>
    </source>
</evidence>
<reference evidence="4" key="1">
    <citation type="journal article" date="2019" name="Int. J. Syst. Evol. Microbiol.">
        <title>The Global Catalogue of Microorganisms (GCM) 10K type strain sequencing project: providing services to taxonomists for standard genome sequencing and annotation.</title>
        <authorList>
            <consortium name="The Broad Institute Genomics Platform"/>
            <consortium name="The Broad Institute Genome Sequencing Center for Infectious Disease"/>
            <person name="Wu L."/>
            <person name="Ma J."/>
        </authorList>
    </citation>
    <scope>NUCLEOTIDE SEQUENCE [LARGE SCALE GENOMIC DNA]</scope>
    <source>
        <strain evidence="4">KCTC 33676</strain>
    </source>
</reference>
<keyword evidence="3" id="KW-0378">Hydrolase</keyword>
<dbReference type="PANTHER" id="PTHR30522:SF0">
    <property type="entry name" value="NUCLEOSIDE TRIPHOSPHATE PYROPHOSPHOHYDROLASE"/>
    <property type="match status" value="1"/>
</dbReference>
<feature type="domain" description="NTP pyrophosphohydrolase MazG-like" evidence="2">
    <location>
        <begin position="260"/>
        <end position="333"/>
    </location>
</feature>
<feature type="domain" description="NTP pyrophosphohydrolase MazG-like" evidence="2">
    <location>
        <begin position="405"/>
        <end position="460"/>
    </location>
</feature>
<dbReference type="NCBIfam" id="NF007113">
    <property type="entry name" value="PRK09562.1"/>
    <property type="match status" value="1"/>
</dbReference>
<dbReference type="InterPro" id="IPR024180">
    <property type="entry name" value="Tetrapyrrole_Mease/MazG_pred"/>
</dbReference>
<dbReference type="InterPro" id="IPR004518">
    <property type="entry name" value="MazG-like_dom"/>
</dbReference>
<dbReference type="SUPFAM" id="SSF101386">
    <property type="entry name" value="all-alpha NTP pyrophosphatases"/>
    <property type="match status" value="2"/>
</dbReference>
<dbReference type="InterPro" id="IPR048011">
    <property type="entry name" value="NTP-PPase_MazG-like_C"/>
</dbReference>
<protein>
    <submittedName>
        <fullName evidence="3">Nucleoside triphosphate pyrophosphohydrolase</fullName>
        <ecNumber evidence="3">3.6.1.9</ecNumber>
    </submittedName>
</protein>
<dbReference type="InterPro" id="IPR035996">
    <property type="entry name" value="4pyrrol_Methylase_sf"/>
</dbReference>
<dbReference type="InterPro" id="IPR000878">
    <property type="entry name" value="4pyrrol_Mease"/>
</dbReference>
<dbReference type="PANTHER" id="PTHR30522">
    <property type="entry name" value="NUCLEOSIDE TRIPHOSPHATE PYROPHOSPHOHYDROLASE"/>
    <property type="match status" value="1"/>
</dbReference>
<dbReference type="Pfam" id="PF03819">
    <property type="entry name" value="MazG"/>
    <property type="match status" value="2"/>
</dbReference>
<evidence type="ECO:0000313" key="3">
    <source>
        <dbReference type="EMBL" id="MFD2671535.1"/>
    </source>
</evidence>
<comment type="caution">
    <text evidence="3">The sequence shown here is derived from an EMBL/GenBank/DDBJ whole genome shotgun (WGS) entry which is preliminary data.</text>
</comment>
<dbReference type="RefSeq" id="WP_379929009.1">
    <property type="nucleotide sequence ID" value="NZ_JBHUMM010000012.1"/>
</dbReference>
<dbReference type="SUPFAM" id="SSF53790">
    <property type="entry name" value="Tetrapyrrole methylase"/>
    <property type="match status" value="1"/>
</dbReference>
<dbReference type="CDD" id="cd11529">
    <property type="entry name" value="NTP-PPase_MazG_Cterm"/>
    <property type="match status" value="1"/>
</dbReference>
<dbReference type="CDD" id="cd11723">
    <property type="entry name" value="YabN_N_like"/>
    <property type="match status" value="1"/>
</dbReference>
<accession>A0ABW5RAB6</accession>
<dbReference type="Pfam" id="PF00590">
    <property type="entry name" value="TP_methylase"/>
    <property type="match status" value="1"/>
</dbReference>
<proteinExistence type="predicted"/>
<dbReference type="InterPro" id="IPR011551">
    <property type="entry name" value="NTP_PyrPHydrolase_MazG"/>
</dbReference>
<sequence length="495" mass="55755">MSNQGPGLTIVGLGAGASDALTLGVYRAIRNADHLLIRTQDHPVVRFLDEEGIAYQPLDMFYEQHDQFEAVYDAIAKHVMEQVQQGKGSVVYAVPGHPSVAEDVVRRLRMACEEQGIALTILGGESFLDELFIKLQLDPIDGFQLLDAQTIHRDMLNPHLHTVITQVYDRFTASDVKLTLMELYQDDQQVVVAHSLGIEDEEVIANVPLYELDRQSFGNRSLVYVPKSDDGAVLRRTFSQLVRIVNILRSPEGCPWDQEQTHQSIRKNLIEEAYEVIEAIDEEDVQGMEEELGDLMLQVIMHAQMEAETGSFTIWDVLAGINEKLIRRHPHVFGDIAAEDAERALENWEAIKKQEKEQKGQMSPASALSGIPSGLPSLYKAVAIQKKAARVGFDWPQVDPVFDKINEEIEELKASLLGNDKQEMKKELGDVLFAVVNAARMLKIDPEEALGLTNQKFIQRFQYIEKELEQAGKTTASVQLAEMESLWQQAKKHRF</sequence>
<dbReference type="Gene3D" id="1.10.287.1080">
    <property type="entry name" value="MazG-like"/>
    <property type="match status" value="2"/>
</dbReference>
<feature type="domain" description="Tetrapyrrole methylase" evidence="1">
    <location>
        <begin position="8"/>
        <end position="212"/>
    </location>
</feature>
<gene>
    <name evidence="3" type="primary">mazG</name>
    <name evidence="3" type="ORF">ACFSUC_07945</name>
</gene>
<organism evidence="3 4">
    <name type="scientific">Marinicrinis sediminis</name>
    <dbReference type="NCBI Taxonomy" id="1652465"/>
    <lineage>
        <taxon>Bacteria</taxon>
        <taxon>Bacillati</taxon>
        <taxon>Bacillota</taxon>
        <taxon>Bacilli</taxon>
        <taxon>Bacillales</taxon>
        <taxon>Paenibacillaceae</taxon>
    </lineage>
</organism>
<name>A0ABW5RAB6_9BACL</name>
<dbReference type="PIRSF" id="PIRSF002845">
    <property type="entry name" value="Ttrprl_mtas_MazG"/>
    <property type="match status" value="1"/>
</dbReference>
<dbReference type="InterPro" id="IPR035013">
    <property type="entry name" value="YabN_N"/>
</dbReference>
<dbReference type="EC" id="3.6.1.9" evidence="3"/>
<evidence type="ECO:0000259" key="2">
    <source>
        <dbReference type="Pfam" id="PF03819"/>
    </source>
</evidence>